<protein>
    <submittedName>
        <fullName evidence="2">Uncharacterized protein</fullName>
    </submittedName>
</protein>
<evidence type="ECO:0000256" key="1">
    <source>
        <dbReference type="SAM" id="MobiDB-lite"/>
    </source>
</evidence>
<dbReference type="Proteomes" id="UP000314294">
    <property type="component" value="Unassembled WGS sequence"/>
</dbReference>
<feature type="compositionally biased region" description="Low complexity" evidence="1">
    <location>
        <begin position="22"/>
        <end position="36"/>
    </location>
</feature>
<name>A0A4Z2EW16_9TELE</name>
<feature type="region of interest" description="Disordered" evidence="1">
    <location>
        <begin position="22"/>
        <end position="66"/>
    </location>
</feature>
<sequence>MDCAMALLKRKRRALGLAAASDAAASSAPLVSSALSTTTQPAGRKRGRDGCEILRNTSEIEQEEKP</sequence>
<comment type="caution">
    <text evidence="2">The sequence shown here is derived from an EMBL/GenBank/DDBJ whole genome shotgun (WGS) entry which is preliminary data.</text>
</comment>
<proteinExistence type="predicted"/>
<dbReference type="EMBL" id="SRLO01002364">
    <property type="protein sequence ID" value="TNN33087.1"/>
    <property type="molecule type" value="Genomic_DNA"/>
</dbReference>
<accession>A0A4Z2EW16</accession>
<reference evidence="2 3" key="1">
    <citation type="submission" date="2019-03" db="EMBL/GenBank/DDBJ databases">
        <title>First draft genome of Liparis tanakae, snailfish: a comprehensive survey of snailfish specific genes.</title>
        <authorList>
            <person name="Kim W."/>
            <person name="Song I."/>
            <person name="Jeong J.-H."/>
            <person name="Kim D."/>
            <person name="Kim S."/>
            <person name="Ryu S."/>
            <person name="Song J.Y."/>
            <person name="Lee S.K."/>
        </authorList>
    </citation>
    <scope>NUCLEOTIDE SEQUENCE [LARGE SCALE GENOMIC DNA]</scope>
    <source>
        <tissue evidence="2">Muscle</tissue>
    </source>
</reference>
<keyword evidence="3" id="KW-1185">Reference proteome</keyword>
<evidence type="ECO:0000313" key="3">
    <source>
        <dbReference type="Proteomes" id="UP000314294"/>
    </source>
</evidence>
<evidence type="ECO:0000313" key="2">
    <source>
        <dbReference type="EMBL" id="TNN33087.1"/>
    </source>
</evidence>
<organism evidence="2 3">
    <name type="scientific">Liparis tanakae</name>
    <name type="common">Tanaka's snailfish</name>
    <dbReference type="NCBI Taxonomy" id="230148"/>
    <lineage>
        <taxon>Eukaryota</taxon>
        <taxon>Metazoa</taxon>
        <taxon>Chordata</taxon>
        <taxon>Craniata</taxon>
        <taxon>Vertebrata</taxon>
        <taxon>Euteleostomi</taxon>
        <taxon>Actinopterygii</taxon>
        <taxon>Neopterygii</taxon>
        <taxon>Teleostei</taxon>
        <taxon>Neoteleostei</taxon>
        <taxon>Acanthomorphata</taxon>
        <taxon>Eupercaria</taxon>
        <taxon>Perciformes</taxon>
        <taxon>Cottioidei</taxon>
        <taxon>Cottales</taxon>
        <taxon>Liparidae</taxon>
        <taxon>Liparis</taxon>
    </lineage>
</organism>
<dbReference type="AlphaFoldDB" id="A0A4Z2EW16"/>
<gene>
    <name evidence="2" type="ORF">EYF80_056748</name>
</gene>